<dbReference type="PROSITE" id="PS51733">
    <property type="entry name" value="BPL_LPL_CATALYTIC"/>
    <property type="match status" value="1"/>
</dbReference>
<dbReference type="PANTHER" id="PTHR43679">
    <property type="entry name" value="OCTANOYLTRANSFERASE LIPM-RELATED"/>
    <property type="match status" value="1"/>
</dbReference>
<dbReference type="EMBL" id="JAOPJZ010000003">
    <property type="protein sequence ID" value="MCU4751596.1"/>
    <property type="molecule type" value="Genomic_DNA"/>
</dbReference>
<dbReference type="InterPro" id="IPR004143">
    <property type="entry name" value="BPL_LPL_catalytic"/>
</dbReference>
<dbReference type="SUPFAM" id="SSF55681">
    <property type="entry name" value="Class II aaRS and biotin synthetases"/>
    <property type="match status" value="1"/>
</dbReference>
<dbReference type="Proteomes" id="UP001321047">
    <property type="component" value="Unassembled WGS sequence"/>
</dbReference>
<evidence type="ECO:0000313" key="3">
    <source>
        <dbReference type="Proteomes" id="UP001321047"/>
    </source>
</evidence>
<dbReference type="Gene3D" id="3.30.930.10">
    <property type="entry name" value="Bira Bifunctional Protein, Domain 2"/>
    <property type="match status" value="1"/>
</dbReference>
<dbReference type="InterPro" id="IPR050664">
    <property type="entry name" value="Octanoyltrans_LipM/LipL"/>
</dbReference>
<dbReference type="RefSeq" id="WP_342807541.1">
    <property type="nucleotide sequence ID" value="NZ_JAOPJZ010000003.1"/>
</dbReference>
<evidence type="ECO:0000313" key="2">
    <source>
        <dbReference type="EMBL" id="MCU4751596.1"/>
    </source>
</evidence>
<dbReference type="CDD" id="cd16443">
    <property type="entry name" value="LplA"/>
    <property type="match status" value="1"/>
</dbReference>
<dbReference type="PANTHER" id="PTHR43679:SF2">
    <property type="entry name" value="OCTANOYL-[GCVH]:PROTEIN N-OCTANOYLTRANSFERASE"/>
    <property type="match status" value="1"/>
</dbReference>
<comment type="caution">
    <text evidence="2">The sequence shown here is derived from an EMBL/GenBank/DDBJ whole genome shotgun (WGS) entry which is preliminary data.</text>
</comment>
<organism evidence="2 3">
    <name type="scientific">Natronosalvus hydrolyticus</name>
    <dbReference type="NCBI Taxonomy" id="2979988"/>
    <lineage>
        <taxon>Archaea</taxon>
        <taxon>Methanobacteriati</taxon>
        <taxon>Methanobacteriota</taxon>
        <taxon>Stenosarchaea group</taxon>
        <taxon>Halobacteria</taxon>
        <taxon>Halobacteriales</taxon>
        <taxon>Natrialbaceae</taxon>
        <taxon>Natronosalvus</taxon>
    </lineage>
</organism>
<feature type="domain" description="BPL/LPL catalytic" evidence="1">
    <location>
        <begin position="35"/>
        <end position="242"/>
    </location>
</feature>
<keyword evidence="3" id="KW-1185">Reference proteome</keyword>
<reference evidence="2 3" key="1">
    <citation type="submission" date="2022-09" db="EMBL/GenBank/DDBJ databases">
        <title>Enrichment on poylsaccharides allowed isolation of novel metabolic and taxonomic groups of Haloarchaea.</title>
        <authorList>
            <person name="Sorokin D.Y."/>
            <person name="Elcheninov A.G."/>
            <person name="Khizhniak T.V."/>
            <person name="Kolganova T.V."/>
            <person name="Kublanov I.V."/>
        </authorList>
    </citation>
    <scope>NUCLEOTIDE SEQUENCE [LARGE SCALE GENOMIC DNA]</scope>
    <source>
        <strain evidence="2 3">AArc-curdl1</strain>
    </source>
</reference>
<keyword evidence="2" id="KW-0436">Ligase</keyword>
<dbReference type="GO" id="GO:0016874">
    <property type="term" value="F:ligase activity"/>
    <property type="evidence" value="ECO:0007669"/>
    <property type="project" value="UniProtKB-KW"/>
</dbReference>
<accession>A0AAP2Z6T0</accession>
<name>A0AAP2Z6T0_9EURY</name>
<dbReference type="Pfam" id="PF21948">
    <property type="entry name" value="LplA-B_cat"/>
    <property type="match status" value="1"/>
</dbReference>
<dbReference type="InterPro" id="IPR045864">
    <property type="entry name" value="aa-tRNA-synth_II/BPL/LPL"/>
</dbReference>
<sequence length="280" mass="30978">MTALADRQWRLIVDDPRDGPTQMALEEIAARTALEDDIRTVRVYDWEPSTLSLGYRQNPDTVDWEFCEENDIGVTRRQTGGGGIYHDAIADISYTIVAPAAEVPGDLMECYALFCEPILEAFSRMGVDAQFADETQDAIYQPSCYLRDINPAHDIVVPAKAGPAQKLSGNAQYRQRDVVIQHGSLSFDREPAAHLGVFTTDSVSTETFTDRVTSISEQTGISRERAVSDLASALEDWCDANPVDGWRNGELEAARELAARKFGADSWIRNREVLTEAADG</sequence>
<evidence type="ECO:0000259" key="1">
    <source>
        <dbReference type="PROSITE" id="PS51733"/>
    </source>
</evidence>
<gene>
    <name evidence="2" type="ORF">OB919_06325</name>
</gene>
<protein>
    <submittedName>
        <fullName evidence="2">Lipoate--protein ligase family protein</fullName>
    </submittedName>
</protein>
<proteinExistence type="predicted"/>
<dbReference type="AlphaFoldDB" id="A0AAP2Z6T0"/>